<keyword evidence="3" id="KW-1185">Reference proteome</keyword>
<sequence>MAIDFHAPRNADTYAKREAPEEWASTMIQIAEPEGARVADIGCGGGVYSRAWKALGAEAVEGVDFSQVMVATARKTSAGLDNICFRQGRAEETGLESGTFDIVFERALIHHLKDLMPAFHEAWRVLKPGGLFLIQHRTMEDVLQPASVEHLRGYFFKALPHLLQKEVSRRQDRDTVQSSLKAAGFEELACHALWETRKIYSCREALAEDLLNRTGRSLLHELDDTDLETLIAEVLSHAPQEGKIRERDRWTLFMARKPE</sequence>
<dbReference type="OrthoDB" id="9808140at2"/>
<dbReference type="InterPro" id="IPR013216">
    <property type="entry name" value="Methyltransf_11"/>
</dbReference>
<dbReference type="GO" id="GO:0032259">
    <property type="term" value="P:methylation"/>
    <property type="evidence" value="ECO:0007669"/>
    <property type="project" value="UniProtKB-KW"/>
</dbReference>
<keyword evidence="2" id="KW-0830">Ubiquinone</keyword>
<protein>
    <submittedName>
        <fullName evidence="2">Ubiquinone/menaquinone biosynthesis C-methylase UbiE</fullName>
    </submittedName>
</protein>
<dbReference type="Pfam" id="PF08241">
    <property type="entry name" value="Methyltransf_11"/>
    <property type="match status" value="1"/>
</dbReference>
<evidence type="ECO:0000259" key="1">
    <source>
        <dbReference type="Pfam" id="PF08241"/>
    </source>
</evidence>
<dbReference type="AlphaFoldDB" id="A0A1M7FTE8"/>
<dbReference type="STRING" id="735517.SAMN05444272_1706"/>
<dbReference type="InterPro" id="IPR029063">
    <property type="entry name" value="SAM-dependent_MTases_sf"/>
</dbReference>
<evidence type="ECO:0000313" key="2">
    <source>
        <dbReference type="EMBL" id="SHM07220.1"/>
    </source>
</evidence>
<dbReference type="SUPFAM" id="SSF53335">
    <property type="entry name" value="S-adenosyl-L-methionine-dependent methyltransferases"/>
    <property type="match status" value="1"/>
</dbReference>
<name>A0A1M7FTE8_9HYPH</name>
<keyword evidence="2" id="KW-0489">Methyltransferase</keyword>
<reference evidence="2 3" key="1">
    <citation type="submission" date="2016-11" db="EMBL/GenBank/DDBJ databases">
        <authorList>
            <person name="Jaros S."/>
            <person name="Januszkiewicz K."/>
            <person name="Wedrychowicz H."/>
        </authorList>
    </citation>
    <scope>NUCLEOTIDE SEQUENCE [LARGE SCALE GENOMIC DNA]</scope>
    <source>
        <strain evidence="2 3">DSM 22153</strain>
    </source>
</reference>
<dbReference type="CDD" id="cd02440">
    <property type="entry name" value="AdoMet_MTases"/>
    <property type="match status" value="1"/>
</dbReference>
<dbReference type="EMBL" id="FRBW01000002">
    <property type="protein sequence ID" value="SHM07220.1"/>
    <property type="molecule type" value="Genomic_DNA"/>
</dbReference>
<dbReference type="RefSeq" id="WP_073013749.1">
    <property type="nucleotide sequence ID" value="NZ_FRBW01000002.1"/>
</dbReference>
<feature type="domain" description="Methyltransferase type 11" evidence="1">
    <location>
        <begin position="40"/>
        <end position="134"/>
    </location>
</feature>
<gene>
    <name evidence="2" type="ORF">SAMN05444272_1706</name>
</gene>
<dbReference type="PANTHER" id="PTHR43591:SF24">
    <property type="entry name" value="2-METHOXY-6-POLYPRENYL-1,4-BENZOQUINOL METHYLASE, MITOCHONDRIAL"/>
    <property type="match status" value="1"/>
</dbReference>
<keyword evidence="2" id="KW-0808">Transferase</keyword>
<evidence type="ECO:0000313" key="3">
    <source>
        <dbReference type="Proteomes" id="UP000186002"/>
    </source>
</evidence>
<dbReference type="Gene3D" id="3.40.50.150">
    <property type="entry name" value="Vaccinia Virus protein VP39"/>
    <property type="match status" value="1"/>
</dbReference>
<dbReference type="PANTHER" id="PTHR43591">
    <property type="entry name" value="METHYLTRANSFERASE"/>
    <property type="match status" value="1"/>
</dbReference>
<dbReference type="Proteomes" id="UP000186002">
    <property type="component" value="Unassembled WGS sequence"/>
</dbReference>
<dbReference type="GO" id="GO:0008757">
    <property type="term" value="F:S-adenosylmethionine-dependent methyltransferase activity"/>
    <property type="evidence" value="ECO:0007669"/>
    <property type="project" value="InterPro"/>
</dbReference>
<accession>A0A1M7FTE8</accession>
<organism evidence="2 3">
    <name type="scientific">Roseibium suaedae</name>
    <dbReference type="NCBI Taxonomy" id="735517"/>
    <lineage>
        <taxon>Bacteria</taxon>
        <taxon>Pseudomonadati</taxon>
        <taxon>Pseudomonadota</taxon>
        <taxon>Alphaproteobacteria</taxon>
        <taxon>Hyphomicrobiales</taxon>
        <taxon>Stappiaceae</taxon>
        <taxon>Roseibium</taxon>
    </lineage>
</organism>
<proteinExistence type="predicted"/>